<dbReference type="Proteomes" id="UP000192501">
    <property type="component" value="Unassembled WGS sequence"/>
</dbReference>
<name>A0A1X0QHB1_9MICR</name>
<accession>A0A1X0QHB1</accession>
<reference evidence="1 2" key="1">
    <citation type="journal article" date="2017" name="Environ. Microbiol.">
        <title>Decay of the glycolytic pathway and adaptation to intranuclear parasitism within Enterocytozoonidae microsporidia.</title>
        <authorList>
            <person name="Wiredu Boakye D."/>
            <person name="Jaroenlak P."/>
            <person name="Prachumwat A."/>
            <person name="Williams T.A."/>
            <person name="Bateman K.S."/>
            <person name="Itsathitphaisarn O."/>
            <person name="Sritunyalucksana K."/>
            <person name="Paszkiewicz K.H."/>
            <person name="Moore K.A."/>
            <person name="Stentiford G.D."/>
            <person name="Williams B.A."/>
        </authorList>
    </citation>
    <scope>NUCLEOTIDE SEQUENCE [LARGE SCALE GENOMIC DNA]</scope>
    <source>
        <strain evidence="2">canceri</strain>
    </source>
</reference>
<dbReference type="EMBL" id="LTAI01000286">
    <property type="protein sequence ID" value="ORD99143.1"/>
    <property type="molecule type" value="Genomic_DNA"/>
</dbReference>
<sequence length="339" mass="40873">MKWSIFRSKKDTNMEYVDRTERVFCTRKHCTEACIPKKDEYKIWVDFLSSKECERKLFYENIARLPYNYRTSVYLKCVCNIEAAKEKLKIIFESSDPDSKITSDHLNKEFDNIPNKAIEFDSHILRKIFELTKIYNLSNEEEIFDVFKRMFLMYGINEDILPLIINFIKIPNMNGERLILILSHLVENYGLLEAYDFKYEVVEDHQLLNLKNNRKIKEEINNTKSVFEKIINEEFETFIWLTDLVFATNMTYLNLIEETEKFSKSKDQNELLQVLRSKSNAKFYKIKPHMNSKYTYKRREQNYFDFLVVQNELIKAQERLKIEYETKIAELERKISENK</sequence>
<evidence type="ECO:0000313" key="1">
    <source>
        <dbReference type="EMBL" id="ORD99143.1"/>
    </source>
</evidence>
<dbReference type="AlphaFoldDB" id="A0A1X0QHB1"/>
<dbReference type="VEuPathDB" id="MicrosporidiaDB:A0H76_1332"/>
<protein>
    <submittedName>
        <fullName evidence="1">Uncharacterized protein</fullName>
    </submittedName>
</protein>
<gene>
    <name evidence="1" type="ORF">A0H76_1332</name>
</gene>
<organism evidence="1 2">
    <name type="scientific">Hepatospora eriocheir</name>
    <dbReference type="NCBI Taxonomy" id="1081669"/>
    <lineage>
        <taxon>Eukaryota</taxon>
        <taxon>Fungi</taxon>
        <taxon>Fungi incertae sedis</taxon>
        <taxon>Microsporidia</taxon>
        <taxon>Hepatosporidae</taxon>
        <taxon>Hepatospora</taxon>
    </lineage>
</organism>
<evidence type="ECO:0000313" key="2">
    <source>
        <dbReference type="Proteomes" id="UP000192501"/>
    </source>
</evidence>
<comment type="caution">
    <text evidence="1">The sequence shown here is derived from an EMBL/GenBank/DDBJ whole genome shotgun (WGS) entry which is preliminary data.</text>
</comment>
<dbReference type="VEuPathDB" id="MicrosporidiaDB:HERIO_678"/>
<proteinExistence type="predicted"/>